<organism evidence="2">
    <name type="scientific">Desulfatirhabdium butyrativorans</name>
    <dbReference type="NCBI Taxonomy" id="340467"/>
    <lineage>
        <taxon>Bacteria</taxon>
        <taxon>Pseudomonadati</taxon>
        <taxon>Thermodesulfobacteriota</taxon>
        <taxon>Desulfobacteria</taxon>
        <taxon>Desulfobacterales</taxon>
        <taxon>Desulfatirhabdiaceae</taxon>
        <taxon>Desulfatirhabdium</taxon>
    </lineage>
</organism>
<comment type="caution">
    <text evidence="2">The sequence shown here is derived from an EMBL/GenBank/DDBJ whole genome shotgun (WGS) entry which is preliminary data.</text>
</comment>
<dbReference type="EMBL" id="DSUH01000246">
    <property type="protein sequence ID" value="HGU33292.1"/>
    <property type="molecule type" value="Genomic_DNA"/>
</dbReference>
<evidence type="ECO:0000259" key="1">
    <source>
        <dbReference type="Pfam" id="PF13649"/>
    </source>
</evidence>
<dbReference type="Pfam" id="PF13649">
    <property type="entry name" value="Methyltransf_25"/>
    <property type="match status" value="1"/>
</dbReference>
<protein>
    <submittedName>
        <fullName evidence="2">Class I SAM-dependent methyltransferase</fullName>
    </submittedName>
</protein>
<accession>A0A7C4VRA8</accession>
<dbReference type="AlphaFoldDB" id="A0A7C4VRA8"/>
<keyword evidence="2" id="KW-0808">Transferase</keyword>
<dbReference type="CDD" id="cd02440">
    <property type="entry name" value="AdoMet_MTases"/>
    <property type="match status" value="1"/>
</dbReference>
<name>A0A7C4VRA8_9BACT</name>
<feature type="domain" description="Methyltransferase" evidence="1">
    <location>
        <begin position="69"/>
        <end position="163"/>
    </location>
</feature>
<dbReference type="Gene3D" id="3.40.50.150">
    <property type="entry name" value="Vaccinia Virus protein VP39"/>
    <property type="match status" value="1"/>
</dbReference>
<proteinExistence type="predicted"/>
<dbReference type="InterPro" id="IPR029063">
    <property type="entry name" value="SAM-dependent_MTases_sf"/>
</dbReference>
<dbReference type="PANTHER" id="PTHR43591">
    <property type="entry name" value="METHYLTRANSFERASE"/>
    <property type="match status" value="1"/>
</dbReference>
<evidence type="ECO:0000313" key="2">
    <source>
        <dbReference type="EMBL" id="HGU33292.1"/>
    </source>
</evidence>
<dbReference type="GO" id="GO:0008168">
    <property type="term" value="F:methyltransferase activity"/>
    <property type="evidence" value="ECO:0007669"/>
    <property type="project" value="UniProtKB-KW"/>
</dbReference>
<dbReference type="SUPFAM" id="SSF53335">
    <property type="entry name" value="S-adenosyl-L-methionine-dependent methyltransferases"/>
    <property type="match status" value="1"/>
</dbReference>
<reference evidence="2" key="1">
    <citation type="journal article" date="2020" name="mSystems">
        <title>Genome- and Community-Level Interaction Insights into Carbon Utilization and Element Cycling Functions of Hydrothermarchaeota in Hydrothermal Sediment.</title>
        <authorList>
            <person name="Zhou Z."/>
            <person name="Liu Y."/>
            <person name="Xu W."/>
            <person name="Pan J."/>
            <person name="Luo Z.H."/>
            <person name="Li M."/>
        </authorList>
    </citation>
    <scope>NUCLEOTIDE SEQUENCE [LARGE SCALE GENOMIC DNA]</scope>
    <source>
        <strain evidence="2">SpSt-477</strain>
    </source>
</reference>
<gene>
    <name evidence="2" type="ORF">ENS29_10610</name>
</gene>
<keyword evidence="2" id="KW-0489">Methyltransferase</keyword>
<dbReference type="InterPro" id="IPR041698">
    <property type="entry name" value="Methyltransf_25"/>
</dbReference>
<sequence length="244" mass="27499">MPWALRSGRHRSFETPSPIGAGGSLILMKTAEDPYCFLSPVYDFFVGPALHRIRKHCLDFIPPSAGKPVLDIACGTGLLLNDIARRYPHHHLYGIDRSRSMLEKAFRKRADAPVLWIRGNGGETPFPSETFAIITVIYALHEMEPEGRIQVLREAARILVNTGWLLAVDYDVESFRGRGWRSAPSWGTHVIERIAGRDHYRNFQHFLLHGGLVPLLEGAGFSVVENRRIERHQAQMLLAQKATA</sequence>
<dbReference type="GO" id="GO:0032259">
    <property type="term" value="P:methylation"/>
    <property type="evidence" value="ECO:0007669"/>
    <property type="project" value="UniProtKB-KW"/>
</dbReference>